<dbReference type="Proteomes" id="UP001243330">
    <property type="component" value="Unassembled WGS sequence"/>
</dbReference>
<evidence type="ECO:0000256" key="1">
    <source>
        <dbReference type="SAM" id="Phobius"/>
    </source>
</evidence>
<proteinExistence type="predicted"/>
<evidence type="ECO:0000313" key="3">
    <source>
        <dbReference type="Proteomes" id="UP001243330"/>
    </source>
</evidence>
<comment type="caution">
    <text evidence="2">The sequence shown here is derived from an EMBL/GenBank/DDBJ whole genome shotgun (WGS) entry which is preliminary data.</text>
</comment>
<feature type="transmembrane region" description="Helical" evidence="1">
    <location>
        <begin position="12"/>
        <end position="33"/>
    </location>
</feature>
<keyword evidence="1" id="KW-0472">Membrane</keyword>
<keyword evidence="1" id="KW-1133">Transmembrane helix</keyword>
<name>A0AAD9A522_9PEZI</name>
<organism evidence="2 3">
    <name type="scientific">Colletotrichum chrysophilum</name>
    <dbReference type="NCBI Taxonomy" id="1836956"/>
    <lineage>
        <taxon>Eukaryota</taxon>
        <taxon>Fungi</taxon>
        <taxon>Dikarya</taxon>
        <taxon>Ascomycota</taxon>
        <taxon>Pezizomycotina</taxon>
        <taxon>Sordariomycetes</taxon>
        <taxon>Hypocreomycetidae</taxon>
        <taxon>Glomerellales</taxon>
        <taxon>Glomerellaceae</taxon>
        <taxon>Colletotrichum</taxon>
        <taxon>Colletotrichum gloeosporioides species complex</taxon>
    </lineage>
</organism>
<protein>
    <submittedName>
        <fullName evidence="2">Uncharacterized protein</fullName>
    </submittedName>
</protein>
<dbReference type="EMBL" id="JAQOWY010000491">
    <property type="protein sequence ID" value="KAK1841302.1"/>
    <property type="molecule type" value="Genomic_DNA"/>
</dbReference>
<dbReference type="AlphaFoldDB" id="A0AAD9A522"/>
<keyword evidence="1" id="KW-0812">Transmembrane</keyword>
<gene>
    <name evidence="2" type="ORF">CCHR01_16071</name>
</gene>
<accession>A0AAD9A522</accession>
<keyword evidence="3" id="KW-1185">Reference proteome</keyword>
<sequence length="84" mass="9145">MSSIDAASLAGTWISSSLAIIALIGIIGPFYALKTAYGTKTRVLNGVWDENRTFLTKGWAIGNSPALFRRSQVPNLARNYQNNN</sequence>
<reference evidence="2" key="1">
    <citation type="submission" date="2023-01" db="EMBL/GenBank/DDBJ databases">
        <title>Colletotrichum chrysophilum M932 genome sequence.</title>
        <authorList>
            <person name="Baroncelli R."/>
        </authorList>
    </citation>
    <scope>NUCLEOTIDE SEQUENCE</scope>
    <source>
        <strain evidence="2">M932</strain>
    </source>
</reference>
<evidence type="ECO:0000313" key="2">
    <source>
        <dbReference type="EMBL" id="KAK1841302.1"/>
    </source>
</evidence>